<comment type="caution">
    <text evidence="1">The sequence shown here is derived from an EMBL/GenBank/DDBJ whole genome shotgun (WGS) entry which is preliminary data.</text>
</comment>
<dbReference type="InterPro" id="IPR015915">
    <property type="entry name" value="Kelch-typ_b-propeller"/>
</dbReference>
<evidence type="ECO:0000313" key="1">
    <source>
        <dbReference type="EMBL" id="OMJ72554.1"/>
    </source>
</evidence>
<gene>
    <name evidence="1" type="ORF">SteCoe_28969</name>
</gene>
<organism evidence="1 2">
    <name type="scientific">Stentor coeruleus</name>
    <dbReference type="NCBI Taxonomy" id="5963"/>
    <lineage>
        <taxon>Eukaryota</taxon>
        <taxon>Sar</taxon>
        <taxon>Alveolata</taxon>
        <taxon>Ciliophora</taxon>
        <taxon>Postciliodesmatophora</taxon>
        <taxon>Heterotrichea</taxon>
        <taxon>Heterotrichida</taxon>
        <taxon>Stentoridae</taxon>
        <taxon>Stentor</taxon>
    </lineage>
</organism>
<dbReference type="SUPFAM" id="SSF117281">
    <property type="entry name" value="Kelch motif"/>
    <property type="match status" value="1"/>
</dbReference>
<dbReference type="AlphaFoldDB" id="A0A1R2B6W9"/>
<protein>
    <submittedName>
        <fullName evidence="1">Uncharacterized protein</fullName>
    </submittedName>
</protein>
<reference evidence="1 2" key="1">
    <citation type="submission" date="2016-11" db="EMBL/GenBank/DDBJ databases">
        <title>The macronuclear genome of Stentor coeruleus: a giant cell with tiny introns.</title>
        <authorList>
            <person name="Slabodnick M."/>
            <person name="Ruby J.G."/>
            <person name="Reiff S.B."/>
            <person name="Swart E.C."/>
            <person name="Gosai S."/>
            <person name="Prabakaran S."/>
            <person name="Witkowska E."/>
            <person name="Larue G.E."/>
            <person name="Fisher S."/>
            <person name="Freeman R.M."/>
            <person name="Gunawardena J."/>
            <person name="Chu W."/>
            <person name="Stover N.A."/>
            <person name="Gregory B.D."/>
            <person name="Nowacki M."/>
            <person name="Derisi J."/>
            <person name="Roy S.W."/>
            <person name="Marshall W.F."/>
            <person name="Sood P."/>
        </authorList>
    </citation>
    <scope>NUCLEOTIDE SEQUENCE [LARGE SCALE GENOMIC DNA]</scope>
    <source>
        <strain evidence="1">WM001</strain>
    </source>
</reference>
<dbReference type="OrthoDB" id="191037at2759"/>
<keyword evidence="2" id="KW-1185">Reference proteome</keyword>
<dbReference type="Proteomes" id="UP000187209">
    <property type="component" value="Unassembled WGS sequence"/>
</dbReference>
<accession>A0A1R2B6W9</accession>
<evidence type="ECO:0000313" key="2">
    <source>
        <dbReference type="Proteomes" id="UP000187209"/>
    </source>
</evidence>
<dbReference type="EMBL" id="MPUH01000891">
    <property type="protein sequence ID" value="OMJ72554.1"/>
    <property type="molecule type" value="Genomic_DNA"/>
</dbReference>
<dbReference type="Gene3D" id="2.120.10.80">
    <property type="entry name" value="Kelch-type beta propeller"/>
    <property type="match status" value="1"/>
</dbReference>
<sequence length="168" mass="19493">MLSFLLFATVVTKSQNLYYDFIPPYPVSSISMAYSPSTQTFYFHSGLSSDGTYHLGIQRFYKDSAQGLWRFTEQQGNNFPDSRSFYGSFFSQNQFYYIFGGVGEMGMYNDMWKYDTKYNVWTAISENQPISPRYSFAYTSFSSNDYQYFVVLGGKGNTRQASLLDFTY</sequence>
<name>A0A1R2B6W9_9CILI</name>
<proteinExistence type="predicted"/>